<evidence type="ECO:0000313" key="1">
    <source>
        <dbReference type="EMBL" id="CAG8623641.1"/>
    </source>
</evidence>
<name>A0ACA9N0A7_9GLOM</name>
<comment type="caution">
    <text evidence="1">The sequence shown here is derived from an EMBL/GenBank/DDBJ whole genome shotgun (WGS) entry which is preliminary data.</text>
</comment>
<dbReference type="Proteomes" id="UP000789525">
    <property type="component" value="Unassembled WGS sequence"/>
</dbReference>
<feature type="non-terminal residue" evidence="1">
    <location>
        <position position="1"/>
    </location>
</feature>
<dbReference type="EMBL" id="CAJVPT010017092">
    <property type="protein sequence ID" value="CAG8623641.1"/>
    <property type="molecule type" value="Genomic_DNA"/>
</dbReference>
<sequence length="811" mass="89285">PYKNRLRMSCEELAGVESQQTTSSNKESRENIPSCATSKKSASQAHSSLQGQPFQNEPSSTAESSQELKVNARRQRELNEKVISNSPNACQSISSGRDNVAKSNNTTFNDISGEDVTSGVPNGHAGDNSVNGIPDYDQDENVNSRRQSVNGNNSQRLLDPQSSSNTHQRRNSTSSSSLINITVTNVDTPSSSSSNPASTNTANVNSVGHSYSNSHNLTGSIYEEIPQMYSNQSAQFIPVTSQYFTPFLPNNGQFIYDTQYRFGRSPTHLPPSAQPTFVRSNVYPYSQIPLIAQMHPHPSFHNSLIPTSPLPTRYLSPSSAGGDSGFSSRRSSLDQVRNPEFSPQHAQRIYQQKKPKELDKALWVGNLPESTTHDELKDFFADENMEQTQADLKKSESLSSLVSEHTPPPTPSETGSTASSSTRSRRSSIPPRQRIRQPSVAPMSPASSVSSSKPPSQNRYFILKSLTQDDLDISVQTGLWATQPHNEASLNKAFKNAEHVFLIFSANKSGEFYGYAKMISPISKEMTETVQWTPIDEAALAASSSRPSPASDESKVRTKKSQDEENEDGEDDVVPSRNWGTTFKIEWIKISRDGTEVEPVVGERLIAEFHKTPLQTASSPYMQLMLTQPLNVANQNISDVQDRRTSLPSQNGAPSLQTPIMDPSFMPNTPPSFCYWPQPVLVPQYGATTASHNYVAAQPTWVAPVPKDPSVGINRVQTTQTVGIGSTATMSPMITLDQQQYVESPAPQHHYASAPAQYYSPNSSGAVMSQYPQISPQQYFKNTDDQYQVTPQSQEQSINNDPENDAHIMPY</sequence>
<organism evidence="1 2">
    <name type="scientific">Acaulospora colombiana</name>
    <dbReference type="NCBI Taxonomy" id="27376"/>
    <lineage>
        <taxon>Eukaryota</taxon>
        <taxon>Fungi</taxon>
        <taxon>Fungi incertae sedis</taxon>
        <taxon>Mucoromycota</taxon>
        <taxon>Glomeromycotina</taxon>
        <taxon>Glomeromycetes</taxon>
        <taxon>Diversisporales</taxon>
        <taxon>Acaulosporaceae</taxon>
        <taxon>Acaulospora</taxon>
    </lineage>
</organism>
<keyword evidence="2" id="KW-1185">Reference proteome</keyword>
<accession>A0ACA9N0A7</accession>
<evidence type="ECO:0000313" key="2">
    <source>
        <dbReference type="Proteomes" id="UP000789525"/>
    </source>
</evidence>
<protein>
    <submittedName>
        <fullName evidence="1">3752_t:CDS:1</fullName>
    </submittedName>
</protein>
<reference evidence="1" key="1">
    <citation type="submission" date="2021-06" db="EMBL/GenBank/DDBJ databases">
        <authorList>
            <person name="Kallberg Y."/>
            <person name="Tangrot J."/>
            <person name="Rosling A."/>
        </authorList>
    </citation>
    <scope>NUCLEOTIDE SEQUENCE</scope>
    <source>
        <strain evidence="1">CL356</strain>
    </source>
</reference>
<proteinExistence type="predicted"/>
<gene>
    <name evidence="1" type="ORF">ACOLOM_LOCUS7412</name>
</gene>